<accession>A0A4Z0L3S7</accession>
<dbReference type="RefSeq" id="WP_135527611.1">
    <property type="nucleotide sequence ID" value="NZ_SRLH01000010.1"/>
</dbReference>
<evidence type="ECO:0000313" key="1">
    <source>
        <dbReference type="EMBL" id="TGD56578.1"/>
    </source>
</evidence>
<dbReference type="EMBL" id="SRLH01000010">
    <property type="protein sequence ID" value="TGD56578.1"/>
    <property type="molecule type" value="Genomic_DNA"/>
</dbReference>
<gene>
    <name evidence="1" type="ORF">E4635_15460</name>
</gene>
<dbReference type="AlphaFoldDB" id="A0A4Z0L3S7"/>
<evidence type="ECO:0000313" key="2">
    <source>
        <dbReference type="Proteomes" id="UP000297407"/>
    </source>
</evidence>
<proteinExistence type="predicted"/>
<dbReference type="OrthoDB" id="7782105at2"/>
<comment type="caution">
    <text evidence="1">The sequence shown here is derived from an EMBL/GenBank/DDBJ whole genome shotgun (WGS) entry which is preliminary data.</text>
</comment>
<protein>
    <submittedName>
        <fullName evidence="1">Transcription initiation protein</fullName>
    </submittedName>
</protein>
<dbReference type="SUPFAM" id="SSF54909">
    <property type="entry name" value="Dimeric alpha+beta barrel"/>
    <property type="match status" value="1"/>
</dbReference>
<dbReference type="Proteomes" id="UP000297407">
    <property type="component" value="Unassembled WGS sequence"/>
</dbReference>
<reference evidence="1 2" key="1">
    <citation type="submission" date="2019-04" db="EMBL/GenBank/DDBJ databases">
        <title>Flavobacterium sp. strain DS2-A Genome sequencing and assembly.</title>
        <authorList>
            <person name="Kim I."/>
        </authorList>
    </citation>
    <scope>NUCLEOTIDE SEQUENCE [LARGE SCALE GENOMIC DNA]</scope>
    <source>
        <strain evidence="1 2">DS2-A</strain>
    </source>
</reference>
<dbReference type="Gene3D" id="3.30.70.1060">
    <property type="entry name" value="Dimeric alpha+beta barrel"/>
    <property type="match status" value="1"/>
</dbReference>
<organism evidence="1 2">
    <name type="scientific">Flavobacterium humi</name>
    <dbReference type="NCBI Taxonomy" id="2562683"/>
    <lineage>
        <taxon>Bacteria</taxon>
        <taxon>Pseudomonadati</taxon>
        <taxon>Bacteroidota</taxon>
        <taxon>Flavobacteriia</taxon>
        <taxon>Flavobacteriales</taxon>
        <taxon>Flavobacteriaceae</taxon>
        <taxon>Flavobacterium</taxon>
    </lineage>
</organism>
<keyword evidence="2" id="KW-1185">Reference proteome</keyword>
<name>A0A4Z0L3S7_9FLAO</name>
<dbReference type="InterPro" id="IPR011008">
    <property type="entry name" value="Dimeric_a/b-barrel"/>
</dbReference>
<sequence>MSRFLILIHDDPAGRQEFLSPEEMQTAIQLFREWISRIAVKDKLMNLPGIWDLESCLIRQNPEFPKELDSEMRPSIGGMFLMKAGNYQEAAAIAKECPALQYGAVIEVRMAIE</sequence>